<dbReference type="RefSeq" id="WP_142659552.1">
    <property type="nucleotide sequence ID" value="NZ_CABFVA020000021.1"/>
</dbReference>
<dbReference type="Proteomes" id="UP000334923">
    <property type="component" value="Unassembled WGS sequence"/>
</dbReference>
<dbReference type="OrthoDB" id="9789361at2"/>
<reference evidence="3 4" key="1">
    <citation type="submission" date="2019-09" db="EMBL/GenBank/DDBJ databases">
        <authorList>
            <person name="Cremers G."/>
        </authorList>
    </citation>
    <scope>NUCLEOTIDE SEQUENCE [LARGE SCALE GENOMIC DNA]</scope>
    <source>
        <strain evidence="3">4A</strain>
    </source>
</reference>
<dbReference type="InterPro" id="IPR005537">
    <property type="entry name" value="RAMP_III_fam"/>
</dbReference>
<evidence type="ECO:0000313" key="3">
    <source>
        <dbReference type="EMBL" id="VVM05379.1"/>
    </source>
</evidence>
<dbReference type="PANTHER" id="PTHR36700">
    <property type="entry name" value="CRISPR SYSTEM CMR SUBUNIT CMR4"/>
    <property type="match status" value="1"/>
</dbReference>
<proteinExistence type="predicted"/>
<dbReference type="InterPro" id="IPR013410">
    <property type="entry name" value="CRISPR-assoc_RAMP_Cmr4"/>
</dbReference>
<accession>A0A5E6M765</accession>
<dbReference type="AlphaFoldDB" id="A0A5E6M765"/>
<keyword evidence="4" id="KW-1185">Reference proteome</keyword>
<dbReference type="Pfam" id="PF03787">
    <property type="entry name" value="RAMPs"/>
    <property type="match status" value="1"/>
</dbReference>
<name>A0A5E6M765_9BACT</name>
<gene>
    <name evidence="3" type="ORF">MAMT_00631</name>
</gene>
<dbReference type="NCBIfam" id="TIGR02580">
    <property type="entry name" value="cas_RAMP_Cmr4"/>
    <property type="match status" value="1"/>
</dbReference>
<evidence type="ECO:0000313" key="4">
    <source>
        <dbReference type="Proteomes" id="UP000334923"/>
    </source>
</evidence>
<evidence type="ECO:0000256" key="1">
    <source>
        <dbReference type="ARBA" id="ARBA00023118"/>
    </source>
</evidence>
<sequence length="321" mass="34570">MSDTREQDHAESAGSRSGAEEIALCSPLYLFTRTPLHVGAGASVGAIDLPIQRERHTGFPIIPGSTLKGVFADCWNENGEAKIFRSEDGKWLFGSEDSDGGSAGVLQFSEAKLLAFPIRSAKGCFAWMTSPLLLRRYARDLGEPGKFGTLREPSDDEAFFNKDVLGLGEKEVLVLEEYAFSLAGAPSPTIGQVLVSLLPGDPIWAAVKERIALLSDATASFFARSSCEVAQHVRIDDRTGTAQGGALFNQENVPGETMFYVLVRAGGERRDLRGGPRRSARAARDAFRVMLEKQKGVFQFGADAGTGLGFCTVRLEADDAS</sequence>
<keyword evidence="1" id="KW-0051">Antiviral defense</keyword>
<protein>
    <recommendedName>
        <fullName evidence="2">CRISPR type III-associated protein domain-containing protein</fullName>
    </recommendedName>
</protein>
<dbReference type="GO" id="GO:0051607">
    <property type="term" value="P:defense response to virus"/>
    <property type="evidence" value="ECO:0007669"/>
    <property type="project" value="UniProtKB-KW"/>
</dbReference>
<feature type="domain" description="CRISPR type III-associated protein" evidence="2">
    <location>
        <begin position="32"/>
        <end position="311"/>
    </location>
</feature>
<evidence type="ECO:0000259" key="2">
    <source>
        <dbReference type="Pfam" id="PF03787"/>
    </source>
</evidence>
<organism evidence="3 4">
    <name type="scientific">Methylacidimicrobium tartarophylax</name>
    <dbReference type="NCBI Taxonomy" id="1041768"/>
    <lineage>
        <taxon>Bacteria</taxon>
        <taxon>Pseudomonadati</taxon>
        <taxon>Verrucomicrobiota</taxon>
        <taxon>Methylacidimicrobium</taxon>
    </lineage>
</organism>
<dbReference type="EMBL" id="CABFVA020000021">
    <property type="protein sequence ID" value="VVM05379.1"/>
    <property type="molecule type" value="Genomic_DNA"/>
</dbReference>
<dbReference type="PANTHER" id="PTHR36700:SF1">
    <property type="entry name" value="CRISPR SYSTEM CMR SUBUNIT CMR4"/>
    <property type="match status" value="1"/>
</dbReference>